<comment type="subcellular location">
    <subcellularLocation>
        <location evidence="4">Encapsulin nanocompartment</location>
    </subcellularLocation>
</comment>
<evidence type="ECO:0000256" key="3">
    <source>
        <dbReference type="ARBA" id="ARBA00023004"/>
    </source>
</evidence>
<dbReference type="GO" id="GO:0046872">
    <property type="term" value="F:metal ion binding"/>
    <property type="evidence" value="ECO:0007669"/>
    <property type="project" value="UniProtKB-KW"/>
</dbReference>
<keyword evidence="2" id="KW-0479">Metal-binding</keyword>
<evidence type="ECO:0000256" key="1">
    <source>
        <dbReference type="ARBA" id="ARBA00022434"/>
    </source>
</evidence>
<dbReference type="PANTHER" id="PTHR37165:SF1">
    <property type="entry name" value="TYPE 1 ENCAPSULIN SHELL PROTEIN"/>
    <property type="match status" value="1"/>
</dbReference>
<dbReference type="Gene3D" id="6.10.140.1960">
    <property type="match status" value="1"/>
</dbReference>
<comment type="caution">
    <text evidence="6">The sequence shown here is derived from an EMBL/GenBank/DDBJ whole genome shotgun (WGS) entry which is preliminary data.</text>
</comment>
<dbReference type="GO" id="GO:0006879">
    <property type="term" value="P:intracellular iron ion homeostasis"/>
    <property type="evidence" value="ECO:0007669"/>
    <property type="project" value="UniProtKB-KW"/>
</dbReference>
<dbReference type="InterPro" id="IPR009078">
    <property type="entry name" value="Ferritin-like_SF"/>
</dbReference>
<keyword evidence="1" id="KW-0409">Iron storage</keyword>
<dbReference type="CDD" id="cd00657">
    <property type="entry name" value="Ferritin_like"/>
    <property type="match status" value="1"/>
</dbReference>
<keyword evidence="9" id="KW-1185">Reference proteome</keyword>
<dbReference type="GeneID" id="49405783"/>
<dbReference type="SUPFAM" id="SSF47240">
    <property type="entry name" value="Ferritin-like"/>
    <property type="match status" value="1"/>
</dbReference>
<dbReference type="InterPro" id="IPR051429">
    <property type="entry name" value="Encapsulin_nc"/>
</dbReference>
<dbReference type="GO" id="GO:0140737">
    <property type="term" value="C:encapsulin nanocompartment"/>
    <property type="evidence" value="ECO:0007669"/>
    <property type="project" value="UniProtKB-SubCell"/>
</dbReference>
<evidence type="ECO:0000313" key="8">
    <source>
        <dbReference type="EMBL" id="MTU03632.1"/>
    </source>
</evidence>
<dbReference type="EMBL" id="WNBW01000002">
    <property type="protein sequence ID" value="MTU03632.1"/>
    <property type="molecule type" value="Genomic_DNA"/>
</dbReference>
<dbReference type="Proteomes" id="UP000443070">
    <property type="component" value="Unassembled WGS sequence"/>
</dbReference>
<protein>
    <submittedName>
        <fullName evidence="7">Ubiquinone biosynthesis protein COQ7</fullName>
    </submittedName>
</protein>
<dbReference type="Pfam" id="PF22277">
    <property type="entry name" value="EncFtn-like"/>
    <property type="match status" value="1"/>
</dbReference>
<dbReference type="Proteomes" id="UP000484547">
    <property type="component" value="Unassembled WGS sequence"/>
</dbReference>
<organism evidence="6">
    <name type="scientific">Phascolarctobacterium faecium</name>
    <dbReference type="NCBI Taxonomy" id="33025"/>
    <lineage>
        <taxon>Bacteria</taxon>
        <taxon>Bacillati</taxon>
        <taxon>Bacillota</taxon>
        <taxon>Negativicutes</taxon>
        <taxon>Acidaminococcales</taxon>
        <taxon>Acidaminococcaceae</taxon>
        <taxon>Phascolarctobacterium</taxon>
    </lineage>
</organism>
<dbReference type="InterPro" id="IPR054581">
    <property type="entry name" value="EncFtn-like"/>
</dbReference>
<evidence type="ECO:0000313" key="6">
    <source>
        <dbReference type="EMBL" id="CDB46160.1"/>
    </source>
</evidence>
<gene>
    <name evidence="6" type="ORF">BN533_01217</name>
    <name evidence="7" type="ORF">GMD11_04695</name>
    <name evidence="8" type="ORF">GMD18_04340</name>
</gene>
<proteinExistence type="predicted"/>
<keyword evidence="3" id="KW-0408">Iron</keyword>
<evidence type="ECO:0000313" key="7">
    <source>
        <dbReference type="EMBL" id="MTT75570.1"/>
    </source>
</evidence>
<dbReference type="OrthoDB" id="9811690at2"/>
<evidence type="ECO:0000313" key="9">
    <source>
        <dbReference type="Proteomes" id="UP000443070"/>
    </source>
</evidence>
<evidence type="ECO:0000256" key="5">
    <source>
        <dbReference type="ARBA" id="ARBA00033787"/>
    </source>
</evidence>
<dbReference type="PANTHER" id="PTHR37165">
    <property type="entry name" value="PEPTIDASE U56 FAMILY"/>
    <property type="match status" value="1"/>
</dbReference>
<sequence>MPNFANPFQGNVNRKLTKEELIQAVRLDIAGELEAIYLYDAHVQATDDEVAKMVISDIRDEEKAHVGELMTLLRYLDPAEAEHFISGEGEVKEMLEGLGMKAAGIADDKTEVTNKATTVGSLLDK</sequence>
<evidence type="ECO:0000256" key="4">
    <source>
        <dbReference type="ARBA" id="ARBA00033738"/>
    </source>
</evidence>
<evidence type="ECO:0000313" key="10">
    <source>
        <dbReference type="Proteomes" id="UP000484547"/>
    </source>
</evidence>
<accession>A0A3G9GRY6</accession>
<dbReference type="AlphaFoldDB" id="A0A3G9GRY6"/>
<name>A0A3G9GRY6_9FIRM</name>
<keyword evidence="5" id="KW-1284">Encapsulin nanocompartment</keyword>
<keyword evidence="7" id="KW-0830">Ubiquinone</keyword>
<reference evidence="6" key="1">
    <citation type="submission" date="2012-11" db="EMBL/GenBank/DDBJ databases">
        <title>Dependencies among metagenomic species, viruses, plasmids and units of genetic variation.</title>
        <authorList>
            <person name="Nielsen H.B."/>
            <person name="Almeida M."/>
            <person name="Juncker A.S."/>
            <person name="Rasmussen S."/>
            <person name="Li J."/>
            <person name="Sunagawa S."/>
            <person name="Plichta D."/>
            <person name="Gautier L."/>
            <person name="Le Chatelier E."/>
            <person name="Peletier E."/>
            <person name="Bonde I."/>
            <person name="Nielsen T."/>
            <person name="Manichanh C."/>
            <person name="Arumugam M."/>
            <person name="Batto J."/>
            <person name="Santos M.B.Q.D."/>
            <person name="Blom N."/>
            <person name="Borruel N."/>
            <person name="Burgdorf K.S."/>
            <person name="Boumezbeur F."/>
            <person name="Casellas F."/>
            <person name="Dore J."/>
            <person name="Guarner F."/>
            <person name="Hansen T."/>
            <person name="Hildebrand F."/>
            <person name="Kaas R.S."/>
            <person name="Kennedy S."/>
            <person name="Kristiansen K."/>
            <person name="Kultima J.R."/>
            <person name="Leonard P."/>
            <person name="Levenez F."/>
            <person name="Lund O."/>
            <person name="Moumen B."/>
            <person name="Le Paslier D."/>
            <person name="Pons N."/>
            <person name="Pedersen O."/>
            <person name="Prifti E."/>
            <person name="Qin J."/>
            <person name="Raes J."/>
            <person name="Tap J."/>
            <person name="Tims S."/>
            <person name="Ussery D.W."/>
            <person name="Yamada T."/>
            <person name="MetaHit consortium"/>
            <person name="Renault P."/>
            <person name="Sicheritz-Ponten T."/>
            <person name="Bork P."/>
            <person name="Wang J."/>
            <person name="Brunak S."/>
            <person name="Ehrlich S.D."/>
        </authorList>
    </citation>
    <scope>NUCLEOTIDE SEQUENCE [LARGE SCALE GENOMIC DNA]</scope>
</reference>
<evidence type="ECO:0000256" key="2">
    <source>
        <dbReference type="ARBA" id="ARBA00022723"/>
    </source>
</evidence>
<reference evidence="9 10" key="2">
    <citation type="journal article" date="2019" name="Nat. Med.">
        <title>A library of human gut bacterial isolates paired with longitudinal multiomics data enables mechanistic microbiome research.</title>
        <authorList>
            <person name="Poyet M."/>
            <person name="Groussin M."/>
            <person name="Gibbons S.M."/>
            <person name="Avila-Pacheco J."/>
            <person name="Jiang X."/>
            <person name="Kearney S.M."/>
            <person name="Perrotta A.R."/>
            <person name="Berdy B."/>
            <person name="Zhao S."/>
            <person name="Lieberman T.D."/>
            <person name="Swanson P.K."/>
            <person name="Smith M."/>
            <person name="Roesemann S."/>
            <person name="Alexander J.E."/>
            <person name="Rich S.A."/>
            <person name="Livny J."/>
            <person name="Vlamakis H."/>
            <person name="Clish C."/>
            <person name="Bullock K."/>
            <person name="Deik A."/>
            <person name="Scott J."/>
            <person name="Pierce K.A."/>
            <person name="Xavier R.J."/>
            <person name="Alm E.J."/>
        </authorList>
    </citation>
    <scope>NUCLEOTIDE SEQUENCE [LARGE SCALE GENOMIC DNA]</scope>
    <source>
        <strain evidence="7 10">BIOML-A13</strain>
        <strain evidence="8 9">BIOML-A3</strain>
    </source>
</reference>
<dbReference type="EMBL" id="CBDS010000075">
    <property type="protein sequence ID" value="CDB46160.1"/>
    <property type="molecule type" value="Genomic_DNA"/>
</dbReference>
<dbReference type="EMBL" id="WNBM01000002">
    <property type="protein sequence ID" value="MTT75570.1"/>
    <property type="molecule type" value="Genomic_DNA"/>
</dbReference>
<accession>R6IA37</accession>
<dbReference type="RefSeq" id="WP_021718117.1">
    <property type="nucleotide sequence ID" value="NZ_AP019004.1"/>
</dbReference>